<evidence type="ECO:0000256" key="1">
    <source>
        <dbReference type="SAM" id="Phobius"/>
    </source>
</evidence>
<keyword evidence="1" id="KW-0472">Membrane</keyword>
<keyword evidence="1" id="KW-0812">Transmembrane</keyword>
<accession>A0A9Y1FL90</accession>
<dbReference type="EMBL" id="CP084166">
    <property type="protein sequence ID" value="UJG40318.1"/>
    <property type="molecule type" value="Genomic_DNA"/>
</dbReference>
<organism evidence="2">
    <name type="scientific">Candidatus Heimdallarchaeum aukensis</name>
    <dbReference type="NCBI Taxonomy" id="2876573"/>
    <lineage>
        <taxon>Archaea</taxon>
        <taxon>Promethearchaeati</taxon>
        <taxon>Candidatus Heimdallarchaeota</taxon>
        <taxon>Candidatus Heimdallarchaeia (ex Rinke et al. 2021) (nom. nud.)</taxon>
        <taxon>Candidatus Heimdallarchaeales</taxon>
        <taxon>Candidatus Heimdallarchaeaceae</taxon>
        <taxon>Candidatus Heimdallarchaeum</taxon>
    </lineage>
</organism>
<name>A0A9Y1FL90_9ARCH</name>
<dbReference type="AlphaFoldDB" id="A0A9Y1FL90"/>
<reference evidence="2" key="1">
    <citation type="journal article" date="2022" name="Nat. Microbiol.">
        <title>Unique mobile elements and scalable gene flow at the prokaryote-eukaryote boundary revealed by circularized Asgard archaea genomes.</title>
        <authorList>
            <person name="Wu F."/>
            <person name="Speth D.R."/>
            <person name="Philosof A."/>
            <person name="Cremiere A."/>
            <person name="Narayanan A."/>
            <person name="Barco R.A."/>
            <person name="Connon S.A."/>
            <person name="Amend J.P."/>
            <person name="Antoshechkin I.A."/>
            <person name="Orphan V.J."/>
        </authorList>
    </citation>
    <scope>NUCLEOTIDE SEQUENCE</scope>
    <source>
        <strain evidence="2">PM71</strain>
    </source>
</reference>
<protein>
    <submittedName>
        <fullName evidence="2">Uncharacterized protein</fullName>
    </submittedName>
</protein>
<evidence type="ECO:0000313" key="2">
    <source>
        <dbReference type="EMBL" id="UJG40318.1"/>
    </source>
</evidence>
<gene>
    <name evidence="2" type="ORF">K9W45_10810</name>
</gene>
<sequence>MRIKKIIDAPLALFFFIIVKIKLFWYFRTMDRRKRIVTKFLSKKFVEETGISKKISDKLISNYLSVGGELLDRKLYKQLLTTSIKK</sequence>
<dbReference type="Proteomes" id="UP001201020">
    <property type="component" value="Chromosome"/>
</dbReference>
<feature type="transmembrane region" description="Helical" evidence="1">
    <location>
        <begin position="6"/>
        <end position="27"/>
    </location>
</feature>
<keyword evidence="1" id="KW-1133">Transmembrane helix</keyword>
<proteinExistence type="predicted"/>